<sequence length="1070" mass="121692">MSNIPMYYKLILSFCLLLSTQLLAAQASRAVKLIEQGALTEAEPLLRSALPDEKDRVIGYYGLAYIYSEPEFPKFRLDSAYSYIEAAREAYKALDYKDKGKISKDVSSSQIGRRRTDILKAALAKAEEENTLAAYQKFVEDFPGSGTRYEGKAISARNRLAFENARSQDTELAYTRLLEDYGEELKSKDRDLYDAAERLQFERYIDRQGWAGYAAFAEQHPDHVYVRDSLFEEFQALWYGPVTGYRDFIANYPSAPITRYAVDSLGMRLVQQADTVLSRQFLADYPDHVARDQVYGTWYESLKVRFNSISDLDRFRTNNPDFPYPERFTADEEVFLDRSYEKLQVGKALGAFRAFIDKHPGYSKIDSIWWRYYLTYKQERPGAENLDRFLKVHPEFPFPDSIAADQISFLAEAERSEWERLQAGEGTPELFRFLKAKPESPYRQQAMDLLVERLLADGQYQSVEGFLKDYGDHERRPELLVRLWQTFPEKESAPAISRFMENYPDYPNFGALEDALATVPLTDEEVLSYSADKHDGFVRYIRSNAPALKAFEALWLMLEDYFEARDWDGAYQTLQQYAGDFGNQLPEYSRWLETFHPTRRAEPEGISSRINTEQEEYSAVITADDQTIYFCRNTGTDKINEDIFVATRDERGNWQTATPISELTTEDNEAPEAVSADGNQMLVFFEGRIGTSVKTKDGWSKPKPLNKNINRSHWQADARVTADGKAIIFTSEVGVLRGNKDIYVSLLQEDGSWGPAMSVGDSINTDKDDRSPFLHPDMETLYFSSAGHRGLGGLDIFVSKRLDDSWTNWSEPVNLGPGFNTRANDWSFKVTTDGKQGYFNILSRNGVGDIFIMPLPEAYQPKPVATVSGLLTSIDGEPIEAMINWVNLETGEVIQNTASDPGDGTFFATLPSLGRYGYTIKKDGYFPISGNLDFSEKLYHHRLEKAMTIITVEEMKAKDLAVPLNNLFFETAKYEIKPESFPELNGLAEWVKDNDLSIEVHGHTDTVGDGAANLLLSENRAKAVRQYLIGRGLEADRLEAKGFGENKPVESNDTPEGRAQNRRVEIKIVN</sequence>
<reference evidence="7 8" key="1">
    <citation type="submission" date="2017-10" db="EMBL/GenBank/DDBJ databases">
        <title>The draft genome sequence of Lewinella nigricans NBRC 102662.</title>
        <authorList>
            <person name="Wang K."/>
        </authorList>
    </citation>
    <scope>NUCLEOTIDE SEQUENCE [LARGE SCALE GENOMIC DNA]</scope>
    <source>
        <strain evidence="7 8">NBRC 102662</strain>
    </source>
</reference>
<keyword evidence="2 4" id="KW-0472">Membrane</keyword>
<dbReference type="Pfam" id="PF00691">
    <property type="entry name" value="OmpA"/>
    <property type="match status" value="1"/>
</dbReference>
<dbReference type="RefSeq" id="WP_099148453.1">
    <property type="nucleotide sequence ID" value="NZ_PDUD01000002.1"/>
</dbReference>
<dbReference type="InterPro" id="IPR006665">
    <property type="entry name" value="OmpA-like"/>
</dbReference>
<keyword evidence="3" id="KW-0998">Cell outer membrane</keyword>
<dbReference type="InterPro" id="IPR050330">
    <property type="entry name" value="Bact_OuterMem_StrucFunc"/>
</dbReference>
<dbReference type="PANTHER" id="PTHR30329:SF21">
    <property type="entry name" value="LIPOPROTEIN YIAD-RELATED"/>
    <property type="match status" value="1"/>
</dbReference>
<feature type="signal peptide" evidence="5">
    <location>
        <begin position="1"/>
        <end position="24"/>
    </location>
</feature>
<dbReference type="OrthoDB" id="1490539at2"/>
<dbReference type="InterPro" id="IPR011659">
    <property type="entry name" value="WD40"/>
</dbReference>
<keyword evidence="8" id="KW-1185">Reference proteome</keyword>
<name>A0A2D0NID4_FLAN2</name>
<evidence type="ECO:0000256" key="4">
    <source>
        <dbReference type="PROSITE-ProRule" id="PRU00473"/>
    </source>
</evidence>
<evidence type="ECO:0000313" key="7">
    <source>
        <dbReference type="EMBL" id="PHN08251.1"/>
    </source>
</evidence>
<organism evidence="7 8">
    <name type="scientific">Flavilitoribacter nigricans (strain ATCC 23147 / DSM 23189 / NBRC 102662 / NCIMB 1420 / SS-2)</name>
    <name type="common">Lewinella nigricans</name>
    <dbReference type="NCBI Taxonomy" id="1122177"/>
    <lineage>
        <taxon>Bacteria</taxon>
        <taxon>Pseudomonadati</taxon>
        <taxon>Bacteroidota</taxon>
        <taxon>Saprospiria</taxon>
        <taxon>Saprospirales</taxon>
        <taxon>Lewinellaceae</taxon>
        <taxon>Flavilitoribacter</taxon>
    </lineage>
</organism>
<dbReference type="AlphaFoldDB" id="A0A2D0NID4"/>
<evidence type="ECO:0000256" key="2">
    <source>
        <dbReference type="ARBA" id="ARBA00023136"/>
    </source>
</evidence>
<dbReference type="PANTHER" id="PTHR30329">
    <property type="entry name" value="STATOR ELEMENT OF FLAGELLAR MOTOR COMPLEX"/>
    <property type="match status" value="1"/>
</dbReference>
<keyword evidence="5" id="KW-0732">Signal</keyword>
<dbReference type="SUPFAM" id="SSF82171">
    <property type="entry name" value="DPP6 N-terminal domain-like"/>
    <property type="match status" value="1"/>
</dbReference>
<evidence type="ECO:0000256" key="1">
    <source>
        <dbReference type="ARBA" id="ARBA00004442"/>
    </source>
</evidence>
<dbReference type="Gene3D" id="3.30.1330.60">
    <property type="entry name" value="OmpA-like domain"/>
    <property type="match status" value="1"/>
</dbReference>
<dbReference type="InterPro" id="IPR036737">
    <property type="entry name" value="OmpA-like_sf"/>
</dbReference>
<dbReference type="SUPFAM" id="SSF103088">
    <property type="entry name" value="OmpA-like"/>
    <property type="match status" value="1"/>
</dbReference>
<dbReference type="GO" id="GO:0009279">
    <property type="term" value="C:cell outer membrane"/>
    <property type="evidence" value="ECO:0007669"/>
    <property type="project" value="UniProtKB-SubCell"/>
</dbReference>
<dbReference type="EMBL" id="PDUD01000002">
    <property type="protein sequence ID" value="PHN08251.1"/>
    <property type="molecule type" value="Genomic_DNA"/>
</dbReference>
<dbReference type="Pfam" id="PF07676">
    <property type="entry name" value="PD40"/>
    <property type="match status" value="3"/>
</dbReference>
<evidence type="ECO:0000256" key="5">
    <source>
        <dbReference type="SAM" id="SignalP"/>
    </source>
</evidence>
<feature type="domain" description="OmpA-like" evidence="6">
    <location>
        <begin position="956"/>
        <end position="1070"/>
    </location>
</feature>
<evidence type="ECO:0000256" key="3">
    <source>
        <dbReference type="ARBA" id="ARBA00023237"/>
    </source>
</evidence>
<comment type="caution">
    <text evidence="7">The sequence shown here is derived from an EMBL/GenBank/DDBJ whole genome shotgun (WGS) entry which is preliminary data.</text>
</comment>
<dbReference type="Proteomes" id="UP000223913">
    <property type="component" value="Unassembled WGS sequence"/>
</dbReference>
<dbReference type="CDD" id="cd07185">
    <property type="entry name" value="OmpA_C-like"/>
    <property type="match status" value="1"/>
</dbReference>
<feature type="chain" id="PRO_5012112905" description="OmpA-like domain-containing protein" evidence="5">
    <location>
        <begin position="25"/>
        <end position="1070"/>
    </location>
</feature>
<evidence type="ECO:0000259" key="6">
    <source>
        <dbReference type="PROSITE" id="PS51123"/>
    </source>
</evidence>
<evidence type="ECO:0000313" key="8">
    <source>
        <dbReference type="Proteomes" id="UP000223913"/>
    </source>
</evidence>
<protein>
    <recommendedName>
        <fullName evidence="6">OmpA-like domain-containing protein</fullName>
    </recommendedName>
</protein>
<comment type="subcellular location">
    <subcellularLocation>
        <location evidence="1">Cell outer membrane</location>
    </subcellularLocation>
</comment>
<dbReference type="InterPro" id="IPR006664">
    <property type="entry name" value="OMP_bac"/>
</dbReference>
<proteinExistence type="predicted"/>
<dbReference type="PRINTS" id="PR01023">
    <property type="entry name" value="NAFLGMOTY"/>
</dbReference>
<gene>
    <name evidence="7" type="ORF">CRP01_02710</name>
</gene>
<accession>A0A2D0NID4</accession>
<dbReference type="PRINTS" id="PR01021">
    <property type="entry name" value="OMPADOMAIN"/>
</dbReference>
<dbReference type="PROSITE" id="PS51123">
    <property type="entry name" value="OMPA_2"/>
    <property type="match status" value="1"/>
</dbReference>